<evidence type="ECO:0000256" key="1">
    <source>
        <dbReference type="SAM" id="Phobius"/>
    </source>
</evidence>
<dbReference type="Proteomes" id="UP000494256">
    <property type="component" value="Unassembled WGS sequence"/>
</dbReference>
<keyword evidence="1" id="KW-0812">Transmembrane</keyword>
<evidence type="ECO:0000313" key="3">
    <source>
        <dbReference type="Proteomes" id="UP000494256"/>
    </source>
</evidence>
<accession>A0A8S0YXL9</accession>
<organism evidence="2 3">
    <name type="scientific">Arctia plantaginis</name>
    <name type="common">Wood tiger moth</name>
    <name type="synonym">Phalaena plantaginis</name>
    <dbReference type="NCBI Taxonomy" id="874455"/>
    <lineage>
        <taxon>Eukaryota</taxon>
        <taxon>Metazoa</taxon>
        <taxon>Ecdysozoa</taxon>
        <taxon>Arthropoda</taxon>
        <taxon>Hexapoda</taxon>
        <taxon>Insecta</taxon>
        <taxon>Pterygota</taxon>
        <taxon>Neoptera</taxon>
        <taxon>Endopterygota</taxon>
        <taxon>Lepidoptera</taxon>
        <taxon>Glossata</taxon>
        <taxon>Ditrysia</taxon>
        <taxon>Noctuoidea</taxon>
        <taxon>Erebidae</taxon>
        <taxon>Arctiinae</taxon>
        <taxon>Arctia</taxon>
    </lineage>
</organism>
<keyword evidence="1" id="KW-0472">Membrane</keyword>
<protein>
    <submittedName>
        <fullName evidence="2">Uncharacterized protein</fullName>
    </submittedName>
</protein>
<proteinExistence type="predicted"/>
<dbReference type="AlphaFoldDB" id="A0A8S0YXL9"/>
<keyword evidence="1" id="KW-1133">Transmembrane helix</keyword>
<reference evidence="2 3" key="1">
    <citation type="submission" date="2020-04" db="EMBL/GenBank/DDBJ databases">
        <authorList>
            <person name="Wallbank WR R."/>
            <person name="Pardo Diaz C."/>
            <person name="Kozak K."/>
            <person name="Martin S."/>
            <person name="Jiggins C."/>
            <person name="Moest M."/>
            <person name="Warren A I."/>
            <person name="Byers J.R.P. K."/>
            <person name="Montejo-Kovacevich G."/>
            <person name="Yen C E."/>
        </authorList>
    </citation>
    <scope>NUCLEOTIDE SEQUENCE [LARGE SCALE GENOMIC DNA]</scope>
</reference>
<evidence type="ECO:0000313" key="2">
    <source>
        <dbReference type="EMBL" id="CAB3224218.1"/>
    </source>
</evidence>
<feature type="transmembrane region" description="Helical" evidence="1">
    <location>
        <begin position="69"/>
        <end position="90"/>
    </location>
</feature>
<gene>
    <name evidence="2" type="ORF">APLA_LOCUS1797</name>
</gene>
<sequence>MYSVIWNKNCIMVERAPQIKVEEQYPLLKVNGGGGDGATNPQVAATLVSTGWGVTCTPKQSWLVRWPEYISACWMTLILLGISFLVFYALGMEAYRRQPVLLIKCNGSKPASNIFYHQIISRGSSPPIMLYSEYLSNMAFKYPMLNFHVYFLIDDSVQNSYRAPRNARFINTLIPIPLSTSYPFYKLDDTTKREISEFQRKFHNLNVTVMPLSKYMAMTPLKYKWRSIPIPYLSFYTRVFSVWQYGGVGLDLCTFNNYYNNRQDVDRRISIILKQHNDGIKPEEYTNALYKIDCEEESEKFFSLVYGLISSIFNETRTFFSKSFQFSRIDPEKDTNYKTEPLIRTHRNKRDVSSEPPKNNDTDFNSVSFVILNSTNVTDIKKGEYSTSLEKVDNINKSTIASQGNDSLILDNINLEGWNKSDTNRSDHPQLVLFYDFSVFSDGMGPSFIMPDTFVGSDNSQPSKESKLVQNVNTGSYLLSLDPEGLFIAASSRLHPFLGHLISAGCQRMHPKFAIQDTLLTQCSGLFKEDIYCNNIYLL</sequence>
<name>A0A8S0YXL9_ARCPL</name>
<dbReference type="OrthoDB" id="10059875at2759"/>
<comment type="caution">
    <text evidence="2">The sequence shown here is derived from an EMBL/GenBank/DDBJ whole genome shotgun (WGS) entry which is preliminary data.</text>
</comment>
<dbReference type="EMBL" id="CADEBD010000171">
    <property type="protein sequence ID" value="CAB3224218.1"/>
    <property type="molecule type" value="Genomic_DNA"/>
</dbReference>